<comment type="caution">
    <text evidence="1">The sequence shown here is derived from an EMBL/GenBank/DDBJ whole genome shotgun (WGS) entry which is preliminary data.</text>
</comment>
<gene>
    <name evidence="1" type="ORF">RHGRI_012923</name>
</gene>
<evidence type="ECO:0000313" key="2">
    <source>
        <dbReference type="Proteomes" id="UP000823749"/>
    </source>
</evidence>
<proteinExistence type="predicted"/>
<name>A0AAV6K3W8_9ERIC</name>
<dbReference type="EMBL" id="JACTNZ010000005">
    <property type="protein sequence ID" value="KAG5547052.1"/>
    <property type="molecule type" value="Genomic_DNA"/>
</dbReference>
<dbReference type="AlphaFoldDB" id="A0AAV6K3W8"/>
<sequence>MDDLVSVSWKKFRSLLLGCNEKSFPGGLLCGHSLDMSITEKKRLTCFLYCGGERRVLLNGTFHYVGGVSEAMLIEDNVSDKELLSKISSCLNIPLHNKSIFYNTKSNKTKYLRMKYNNGVKMMFYLNEDEVDVFDEDPFYTSTRKSNIVESNETLRDMSITEKKRLTFFFYCGGERRVLPNGTFHYVGGISEAMLIEDNVSNEELLSKIGSCLNISLHSKLIFYNTKRDKTKYLRLKDDNGVKMLFYLNEDEVDVFVDEDPIHTSTRESNIVKSNETPRAVLIEDDISYQELLKTICNILNISTSYKSIFYNSKRDKTKYLHMKDGNGVQMLFHLNEEEVDVFVENV</sequence>
<keyword evidence="2" id="KW-1185">Reference proteome</keyword>
<accession>A0AAV6K3W8</accession>
<dbReference type="Proteomes" id="UP000823749">
    <property type="component" value="Chromosome 5"/>
</dbReference>
<reference evidence="1" key="1">
    <citation type="submission" date="2020-08" db="EMBL/GenBank/DDBJ databases">
        <title>Plant Genome Project.</title>
        <authorList>
            <person name="Zhang R.-G."/>
        </authorList>
    </citation>
    <scope>NUCLEOTIDE SEQUENCE</scope>
    <source>
        <strain evidence="1">WSP0</strain>
        <tissue evidence="1">Leaf</tissue>
    </source>
</reference>
<evidence type="ECO:0000313" key="1">
    <source>
        <dbReference type="EMBL" id="KAG5547052.1"/>
    </source>
</evidence>
<organism evidence="1 2">
    <name type="scientific">Rhododendron griersonianum</name>
    <dbReference type="NCBI Taxonomy" id="479676"/>
    <lineage>
        <taxon>Eukaryota</taxon>
        <taxon>Viridiplantae</taxon>
        <taxon>Streptophyta</taxon>
        <taxon>Embryophyta</taxon>
        <taxon>Tracheophyta</taxon>
        <taxon>Spermatophyta</taxon>
        <taxon>Magnoliopsida</taxon>
        <taxon>eudicotyledons</taxon>
        <taxon>Gunneridae</taxon>
        <taxon>Pentapetalae</taxon>
        <taxon>asterids</taxon>
        <taxon>Ericales</taxon>
        <taxon>Ericaceae</taxon>
        <taxon>Ericoideae</taxon>
        <taxon>Rhodoreae</taxon>
        <taxon>Rhododendron</taxon>
    </lineage>
</organism>
<protein>
    <submittedName>
        <fullName evidence="1">Uncharacterized protein</fullName>
    </submittedName>
</protein>